<reference evidence="4" key="1">
    <citation type="submission" date="2016-05" db="EMBL/GenBank/DDBJ databases">
        <authorList>
            <person name="Liu B."/>
            <person name="Wang J."/>
            <person name="Zhu Y."/>
            <person name="Liu G."/>
            <person name="Chen Q."/>
            <person name="Chen Z."/>
            <person name="Lan J."/>
            <person name="Che J."/>
            <person name="Ge C."/>
            <person name="Shi H."/>
            <person name="Pan Z."/>
            <person name="Liu X."/>
        </authorList>
    </citation>
    <scope>NUCLEOTIDE SEQUENCE [LARGE SCALE GENOMIC DNA]</scope>
    <source>
        <strain evidence="4">FJAT-27215</strain>
    </source>
</reference>
<name>A0A1B9B9W9_9BACI</name>
<keyword evidence="4" id="KW-1185">Reference proteome</keyword>
<dbReference type="EMBL" id="MAYT01000001">
    <property type="protein sequence ID" value="OCA92885.1"/>
    <property type="molecule type" value="Genomic_DNA"/>
</dbReference>
<comment type="caution">
    <text evidence="3">The sequence shown here is derived from an EMBL/GenBank/DDBJ whole genome shotgun (WGS) entry which is preliminary data.</text>
</comment>
<gene>
    <name evidence="3" type="ORF">A8F95_04155</name>
</gene>
<feature type="domain" description="Transcription regulator PadR C-terminal" evidence="2">
    <location>
        <begin position="89"/>
        <end position="173"/>
    </location>
</feature>
<feature type="domain" description="Transcription regulator PadR N-terminal" evidence="1">
    <location>
        <begin position="8"/>
        <end position="78"/>
    </location>
</feature>
<dbReference type="SUPFAM" id="SSF46785">
    <property type="entry name" value="Winged helix' DNA-binding domain"/>
    <property type="match status" value="1"/>
</dbReference>
<dbReference type="Pfam" id="PF03551">
    <property type="entry name" value="PadR"/>
    <property type="match status" value="1"/>
</dbReference>
<dbReference type="RefSeq" id="WP_065409341.1">
    <property type="nucleotide sequence ID" value="NZ_MAYT01000001.1"/>
</dbReference>
<protein>
    <recommendedName>
        <fullName evidence="5">PadR family transcriptional regulator</fullName>
    </recommendedName>
</protein>
<sequence>MNTLGYAILSLLNQNSRSGYDLADYLDSIWPAKHSQIYPTLAKLHKKGLLAFEYVEQIGKPNKKVFSITEKGRKELAKWVSEVQFSSVTRDEFLIKVHSIGLLDIEKAKKLIEERIAHVEKSIDLQRASASIEEEDELDRNSTGFAKHILHERKIRLEKEEISWCHWVLDLLKKSKPKRLLMWLIGIKQFDLGVVERMLF</sequence>
<evidence type="ECO:0000313" key="3">
    <source>
        <dbReference type="EMBL" id="OCA92885.1"/>
    </source>
</evidence>
<dbReference type="Pfam" id="PF10400">
    <property type="entry name" value="Vir_act_alpha_C"/>
    <property type="match status" value="1"/>
</dbReference>
<dbReference type="InterPro" id="IPR036388">
    <property type="entry name" value="WH-like_DNA-bd_sf"/>
</dbReference>
<dbReference type="InterPro" id="IPR018309">
    <property type="entry name" value="Tscrpt_reg_PadR_C"/>
</dbReference>
<evidence type="ECO:0000259" key="1">
    <source>
        <dbReference type="Pfam" id="PF03551"/>
    </source>
</evidence>
<organism evidence="3 4">
    <name type="scientific">Pseudobacillus wudalianchiensis</name>
    <dbReference type="NCBI Taxonomy" id="1743143"/>
    <lineage>
        <taxon>Bacteria</taxon>
        <taxon>Bacillati</taxon>
        <taxon>Bacillota</taxon>
        <taxon>Bacilli</taxon>
        <taxon>Bacillales</taxon>
        <taxon>Bacillaceae</taxon>
        <taxon>Pseudobacillus</taxon>
    </lineage>
</organism>
<proteinExistence type="predicted"/>
<evidence type="ECO:0000313" key="4">
    <source>
        <dbReference type="Proteomes" id="UP000092578"/>
    </source>
</evidence>
<dbReference type="AlphaFoldDB" id="A0A1B9B9W9"/>
<evidence type="ECO:0008006" key="5">
    <source>
        <dbReference type="Google" id="ProtNLM"/>
    </source>
</evidence>
<dbReference type="InterPro" id="IPR005149">
    <property type="entry name" value="Tscrpt_reg_PadR_N"/>
</dbReference>
<evidence type="ECO:0000259" key="2">
    <source>
        <dbReference type="Pfam" id="PF10400"/>
    </source>
</evidence>
<accession>A0A1B9B9W9</accession>
<dbReference type="Gene3D" id="1.10.10.10">
    <property type="entry name" value="Winged helix-like DNA-binding domain superfamily/Winged helix DNA-binding domain"/>
    <property type="match status" value="1"/>
</dbReference>
<dbReference type="InterPro" id="IPR036390">
    <property type="entry name" value="WH_DNA-bd_sf"/>
</dbReference>
<dbReference type="PANTHER" id="PTHR43252">
    <property type="entry name" value="TRANSCRIPTIONAL REGULATOR YQJI"/>
    <property type="match status" value="1"/>
</dbReference>
<dbReference type="PANTHER" id="PTHR43252:SF2">
    <property type="entry name" value="TRANSCRIPTION REGULATOR, PADR-LIKE FAMILY"/>
    <property type="match status" value="1"/>
</dbReference>
<dbReference type="Gene3D" id="6.10.140.190">
    <property type="match status" value="1"/>
</dbReference>
<dbReference type="Proteomes" id="UP000092578">
    <property type="component" value="Unassembled WGS sequence"/>
</dbReference>